<dbReference type="Proteomes" id="UP001265083">
    <property type="component" value="Unassembled WGS sequence"/>
</dbReference>
<name>A0ABU2H019_9ACTN</name>
<dbReference type="InterPro" id="IPR021903">
    <property type="entry name" value="DUF3515"/>
</dbReference>
<evidence type="ECO:0000313" key="3">
    <source>
        <dbReference type="EMBL" id="MDS1116682.1"/>
    </source>
</evidence>
<dbReference type="Pfam" id="PF12028">
    <property type="entry name" value="DUF3515"/>
    <property type="match status" value="1"/>
</dbReference>
<evidence type="ECO:0000256" key="2">
    <source>
        <dbReference type="SAM" id="Phobius"/>
    </source>
</evidence>
<gene>
    <name evidence="3" type="ORF">RD149_23330</name>
</gene>
<feature type="transmembrane region" description="Helical" evidence="2">
    <location>
        <begin position="52"/>
        <end position="74"/>
    </location>
</feature>
<feature type="compositionally biased region" description="Polar residues" evidence="1">
    <location>
        <begin position="1"/>
        <end position="14"/>
    </location>
</feature>
<evidence type="ECO:0000256" key="1">
    <source>
        <dbReference type="SAM" id="MobiDB-lite"/>
    </source>
</evidence>
<dbReference type="EMBL" id="JAVLUS010000031">
    <property type="protein sequence ID" value="MDS1116682.1"/>
    <property type="molecule type" value="Genomic_DNA"/>
</dbReference>
<protein>
    <submittedName>
        <fullName evidence="3">DUF3515 domain-containing protein</fullName>
    </submittedName>
</protein>
<comment type="caution">
    <text evidence="3">The sequence shown here is derived from an EMBL/GenBank/DDBJ whole genome shotgun (WGS) entry which is preliminary data.</text>
</comment>
<feature type="region of interest" description="Disordered" evidence="1">
    <location>
        <begin position="1"/>
        <end position="45"/>
    </location>
</feature>
<accession>A0ABU2H019</accession>
<keyword evidence="4" id="KW-1185">Reference proteome</keyword>
<dbReference type="RefSeq" id="WP_310952419.1">
    <property type="nucleotide sequence ID" value="NZ_JAVLUS010000031.1"/>
</dbReference>
<keyword evidence="2" id="KW-0472">Membrane</keyword>
<sequence length="215" mass="22307">MTSAGSDDTPQDPVNGTDDPVTGDPAGLDNTATTEDAAADERYGGGSRLSPALIATLVTIPVMVIAGFIAYAALRPEPVNPVESYAADGTPSAECTRLLEAAPKTFEGFGDKEISGDRATWPADASGDDMTLRCGVTRPAELSPTSNLQEIHAAGRAGVQWFITDTVDGSGQAYVSVDHRPYVALWVPSNAGNGPITDISGLIDQTLERGPLDFG</sequence>
<proteinExistence type="predicted"/>
<evidence type="ECO:0000313" key="4">
    <source>
        <dbReference type="Proteomes" id="UP001265083"/>
    </source>
</evidence>
<organism evidence="3 4">
    <name type="scientific">Gordonia westfalica</name>
    <dbReference type="NCBI Taxonomy" id="158898"/>
    <lineage>
        <taxon>Bacteria</taxon>
        <taxon>Bacillati</taxon>
        <taxon>Actinomycetota</taxon>
        <taxon>Actinomycetes</taxon>
        <taxon>Mycobacteriales</taxon>
        <taxon>Gordoniaceae</taxon>
        <taxon>Gordonia</taxon>
    </lineage>
</organism>
<keyword evidence="2" id="KW-0812">Transmembrane</keyword>
<keyword evidence="2" id="KW-1133">Transmembrane helix</keyword>
<reference evidence="3 4" key="1">
    <citation type="submission" date="2023-08" db="EMBL/GenBank/DDBJ databases">
        <title>Bioegradation of LLDPE and BLDPE plastic by marine bacteria from coast plastic debris.</title>
        <authorList>
            <person name="Rong Z."/>
        </authorList>
    </citation>
    <scope>NUCLEOTIDE SEQUENCE [LARGE SCALE GENOMIC DNA]</scope>
    <source>
        <strain evidence="3 4">Z-2</strain>
    </source>
</reference>